<name>A0ABS2RP49_9ACTN</name>
<proteinExistence type="predicted"/>
<comment type="caution">
    <text evidence="2">The sequence shown here is derived from an EMBL/GenBank/DDBJ whole genome shotgun (WGS) entry which is preliminary data.</text>
</comment>
<keyword evidence="3" id="KW-1185">Reference proteome</keyword>
<protein>
    <submittedName>
        <fullName evidence="2">Uncharacterized protein</fullName>
    </submittedName>
</protein>
<reference evidence="2 3" key="1">
    <citation type="submission" date="2021-01" db="EMBL/GenBank/DDBJ databases">
        <title>Sequencing the genomes of 1000 actinobacteria strains.</title>
        <authorList>
            <person name="Klenk H.-P."/>
        </authorList>
    </citation>
    <scope>NUCLEOTIDE SEQUENCE [LARGE SCALE GENOMIC DNA]</scope>
    <source>
        <strain evidence="2 3">DSM 18662</strain>
    </source>
</reference>
<dbReference type="Gene3D" id="3.20.20.80">
    <property type="entry name" value="Glycosidases"/>
    <property type="match status" value="1"/>
</dbReference>
<feature type="region of interest" description="Disordered" evidence="1">
    <location>
        <begin position="375"/>
        <end position="396"/>
    </location>
</feature>
<dbReference type="EMBL" id="JAFBCF010000001">
    <property type="protein sequence ID" value="MBM7800528.1"/>
    <property type="molecule type" value="Genomic_DNA"/>
</dbReference>
<gene>
    <name evidence="2" type="ORF">JOE57_003449</name>
</gene>
<sequence>MPRTLVGIHAPRVEIGKGGLGATLDRWREDGGVDTVFVTTWSTVGYAATPHSRYYANTLLGPPVGRGDALQQWLREAAVREMAVYSALSETTGPDQARRVPGWVNVLEVDVFGRRGDDPCFRNPDYRNLWLSIAEDQVKNYPVAGICFALDRATPLTHFLSAVAVGDPARHCTPSCFCPFCQAQADRQGIDVDRAREGYRQLLDPAGPTAAAVAGGENPAVVVFRILLRFPEIAAWEQLWMQGYLGLQQQLFGTVKAVAPQVSVGWLLSEQYASSPLRRALDPLVERSRFTDFLCHATVRRNPVTRPVLGLTARTADAFASDALGATVAGLSPAEPQEGRGGPPWTYVHVGSPADVELAQAAGADGVVYTEELAPSEARTQMKAVSKTVRRRGDKP</sequence>
<evidence type="ECO:0000313" key="3">
    <source>
        <dbReference type="Proteomes" id="UP000704762"/>
    </source>
</evidence>
<evidence type="ECO:0000256" key="1">
    <source>
        <dbReference type="SAM" id="MobiDB-lite"/>
    </source>
</evidence>
<dbReference type="RefSeq" id="WP_204919858.1">
    <property type="nucleotide sequence ID" value="NZ_BAAAQP010000003.1"/>
</dbReference>
<organism evidence="2 3">
    <name type="scientific">Microlunatus panaciterrae</name>
    <dbReference type="NCBI Taxonomy" id="400768"/>
    <lineage>
        <taxon>Bacteria</taxon>
        <taxon>Bacillati</taxon>
        <taxon>Actinomycetota</taxon>
        <taxon>Actinomycetes</taxon>
        <taxon>Propionibacteriales</taxon>
        <taxon>Propionibacteriaceae</taxon>
        <taxon>Microlunatus</taxon>
    </lineage>
</organism>
<dbReference type="Proteomes" id="UP000704762">
    <property type="component" value="Unassembled WGS sequence"/>
</dbReference>
<accession>A0ABS2RP49</accession>
<evidence type="ECO:0000313" key="2">
    <source>
        <dbReference type="EMBL" id="MBM7800528.1"/>
    </source>
</evidence>